<accession>A0A7W3H9T3</accession>
<proteinExistence type="predicted"/>
<evidence type="ECO:0000313" key="5">
    <source>
        <dbReference type="Proteomes" id="UP000591803"/>
    </source>
</evidence>
<gene>
    <name evidence="2" type="ORF">HV077_09580</name>
    <name evidence="3" type="ORF">HV164_16680</name>
</gene>
<dbReference type="Proteomes" id="UP000591803">
    <property type="component" value="Unassembled WGS sequence"/>
</dbReference>
<dbReference type="Proteomes" id="UP000512043">
    <property type="component" value="Chromosome"/>
</dbReference>
<reference evidence="3" key="2">
    <citation type="journal article" date="2021" name="Microb. Genom.">
        <title>A genomic epidemiological study shows that prevalence of antimicrobial resistance in Enterobacterales is associated with the livestock host, as well as antimicrobial usage.</title>
        <authorList>
            <person name="AbuOun M."/>
            <person name="Jones H."/>
            <person name="Stubberfield E."/>
            <person name="Gilson D."/>
            <person name="Shaw L.P."/>
            <person name="Hubbard A.T.M."/>
            <person name="Chau K.K."/>
            <person name="Sebra R."/>
            <person name="Peto T.E.A."/>
            <person name="Crook D.W."/>
            <person name="Read D.S."/>
            <person name="Gweon H.S."/>
            <person name="Walker A.S."/>
            <person name="Stoesser N."/>
            <person name="Smith R.P."/>
            <person name="Anjum M.F."/>
            <person name="On Behalf Of The Rehab Consortium."/>
        </authorList>
    </citation>
    <scope>NUCLEOTIDE SEQUENCE</scope>
    <source>
        <strain evidence="3">RHBSTW-00334</strain>
    </source>
</reference>
<name>A0A7W3H9T3_CITFR</name>
<organism evidence="2 5">
    <name type="scientific">Citrobacter freundii</name>
    <dbReference type="NCBI Taxonomy" id="546"/>
    <lineage>
        <taxon>Bacteria</taxon>
        <taxon>Pseudomonadati</taxon>
        <taxon>Pseudomonadota</taxon>
        <taxon>Gammaproteobacteria</taxon>
        <taxon>Enterobacterales</taxon>
        <taxon>Enterobacteriaceae</taxon>
        <taxon>Citrobacter</taxon>
        <taxon>Citrobacter freundii complex</taxon>
    </lineage>
</organism>
<feature type="domain" description="MrkH-like YcgR-like" evidence="1">
    <location>
        <begin position="4"/>
        <end position="98"/>
    </location>
</feature>
<dbReference type="EMBL" id="CP056597">
    <property type="protein sequence ID" value="QLY38054.1"/>
    <property type="molecule type" value="Genomic_DNA"/>
</dbReference>
<dbReference type="AlphaFoldDB" id="A0A7W3H9T3"/>
<dbReference type="Pfam" id="PF22363">
    <property type="entry name" value="MrkH_YcgR_like"/>
    <property type="match status" value="1"/>
</dbReference>
<evidence type="ECO:0000313" key="4">
    <source>
        <dbReference type="Proteomes" id="UP000512043"/>
    </source>
</evidence>
<protein>
    <submittedName>
        <fullName evidence="2">Pilus assembly protein PilZ</fullName>
    </submittedName>
</protein>
<dbReference type="EMBL" id="JABXRI010000001">
    <property type="protein sequence ID" value="MBA8062642.1"/>
    <property type="molecule type" value="Genomic_DNA"/>
</dbReference>
<evidence type="ECO:0000313" key="2">
    <source>
        <dbReference type="EMBL" id="MBA8062642.1"/>
    </source>
</evidence>
<evidence type="ECO:0000313" key="3">
    <source>
        <dbReference type="EMBL" id="QLY38054.1"/>
    </source>
</evidence>
<dbReference type="InterPro" id="IPR054375">
    <property type="entry name" value="MrkH_YcgR-like_dom"/>
</dbReference>
<dbReference type="RefSeq" id="WP_181539943.1">
    <property type="nucleotide sequence ID" value="NZ_CP056333.1"/>
</dbReference>
<reference evidence="4 5" key="1">
    <citation type="submission" date="2020-06" db="EMBL/GenBank/DDBJ databases">
        <title>REHAB project genomes.</title>
        <authorList>
            <person name="Shaw L.P."/>
        </authorList>
    </citation>
    <scope>NUCLEOTIDE SEQUENCE [LARGE SCALE GENOMIC DNA]</scope>
    <source>
        <strain evidence="2 5">RHBSTW-00116</strain>
        <strain evidence="4">RHBSTW-00334</strain>
    </source>
</reference>
<dbReference type="Gene3D" id="2.40.10.220">
    <property type="entry name" value="predicted glycosyltransferase like domains"/>
    <property type="match status" value="1"/>
</dbReference>
<sequence>MSFGLAKDNKFEIIAILREELHKKTKLEVLCGNNSVITQLEKIDFERFVLSPHKDIVPEKVQYFILHSDSGIVKFSARYEQASAGDAQAGLSYLIPDMIFFAQQRQNQRFSFLKGYDFFCSGRYKNGENYSLKIKNISQGGCALIVKDVNARFLYKDAVIKGATLDFDVFGSLLLDLKVIDVVMINEFDDDNQLYSCYQISCEFDYKNRREEAEVEKIIIKFLMSNKIRSL</sequence>
<evidence type="ECO:0000259" key="1">
    <source>
        <dbReference type="Pfam" id="PF22363"/>
    </source>
</evidence>